<proteinExistence type="predicted"/>
<dbReference type="Proteomes" id="UP000612893">
    <property type="component" value="Unassembled WGS sequence"/>
</dbReference>
<gene>
    <name evidence="1" type="ORF">JF922_05515</name>
</gene>
<reference evidence="1" key="1">
    <citation type="submission" date="2020-10" db="EMBL/GenBank/DDBJ databases">
        <title>Ca. Dormibacterota MAGs.</title>
        <authorList>
            <person name="Montgomery K."/>
        </authorList>
    </citation>
    <scope>NUCLEOTIDE SEQUENCE [LARGE SCALE GENOMIC DNA]</scope>
    <source>
        <strain evidence="1">SC8812_S17_10</strain>
    </source>
</reference>
<keyword evidence="2" id="KW-1185">Reference proteome</keyword>
<name>A0A934K549_9BACT</name>
<evidence type="ECO:0000313" key="1">
    <source>
        <dbReference type="EMBL" id="MBJ7597527.1"/>
    </source>
</evidence>
<dbReference type="AlphaFoldDB" id="A0A934K549"/>
<accession>A0A934K549</accession>
<dbReference type="RefSeq" id="WP_338199826.1">
    <property type="nucleotide sequence ID" value="NZ_JAEKNR010000065.1"/>
</dbReference>
<organism evidence="1 2">
    <name type="scientific">Candidatus Nephthysia bennettiae</name>
    <dbReference type="NCBI Taxonomy" id="3127016"/>
    <lineage>
        <taxon>Bacteria</taxon>
        <taxon>Bacillati</taxon>
        <taxon>Candidatus Dormiibacterota</taxon>
        <taxon>Candidatus Dormibacteria</taxon>
        <taxon>Candidatus Dormibacterales</taxon>
        <taxon>Candidatus Dormibacteraceae</taxon>
        <taxon>Candidatus Nephthysia</taxon>
    </lineage>
</organism>
<evidence type="ECO:0000313" key="2">
    <source>
        <dbReference type="Proteomes" id="UP000612893"/>
    </source>
</evidence>
<comment type="caution">
    <text evidence="1">The sequence shown here is derived from an EMBL/GenBank/DDBJ whole genome shotgun (WGS) entry which is preliminary data.</text>
</comment>
<dbReference type="EMBL" id="JAEKNR010000065">
    <property type="protein sequence ID" value="MBJ7597527.1"/>
    <property type="molecule type" value="Genomic_DNA"/>
</dbReference>
<protein>
    <submittedName>
        <fullName evidence="1">Uncharacterized protein</fullName>
    </submittedName>
</protein>
<sequence>MDADRRAGELMWAAHQLRQAIAQAERAADSAGHKFLPMAEAARGLADWLDERAEESKREERR</sequence>